<dbReference type="AlphaFoldDB" id="A0A834M8Y5"/>
<sequence length="120" mass="13436">MDKYTLQEETEIVRASSSSMDDEEEEEGATEDASRERERPTIKTNKVVCRKMNALRDGTAPNANAVVSHDPLKRSHLVDSQAGRDSLHLQEAVSAKIRNTRRRRPLDYDERVGAQASPSA</sequence>
<protein>
    <submittedName>
        <fullName evidence="2">Uncharacterized protein</fullName>
    </submittedName>
</protein>
<feature type="compositionally biased region" description="Acidic residues" evidence="1">
    <location>
        <begin position="20"/>
        <end position="30"/>
    </location>
</feature>
<reference evidence="2" key="1">
    <citation type="submission" date="2020-08" db="EMBL/GenBank/DDBJ databases">
        <title>Genome sequencing and assembly of the red palm weevil Rhynchophorus ferrugineus.</title>
        <authorList>
            <person name="Dias G.B."/>
            <person name="Bergman C.M."/>
            <person name="Manee M."/>
        </authorList>
    </citation>
    <scope>NUCLEOTIDE SEQUENCE</scope>
    <source>
        <strain evidence="2">AA-2017</strain>
        <tissue evidence="2">Whole larva</tissue>
    </source>
</reference>
<feature type="compositionally biased region" description="Basic and acidic residues" evidence="1">
    <location>
        <begin position="32"/>
        <end position="41"/>
    </location>
</feature>
<gene>
    <name evidence="2" type="ORF">GWI33_014595</name>
</gene>
<keyword evidence="3" id="KW-1185">Reference proteome</keyword>
<feature type="region of interest" description="Disordered" evidence="1">
    <location>
        <begin position="59"/>
        <end position="120"/>
    </location>
</feature>
<organism evidence="2 3">
    <name type="scientific">Rhynchophorus ferrugineus</name>
    <name type="common">Red palm weevil</name>
    <name type="synonym">Curculio ferrugineus</name>
    <dbReference type="NCBI Taxonomy" id="354439"/>
    <lineage>
        <taxon>Eukaryota</taxon>
        <taxon>Metazoa</taxon>
        <taxon>Ecdysozoa</taxon>
        <taxon>Arthropoda</taxon>
        <taxon>Hexapoda</taxon>
        <taxon>Insecta</taxon>
        <taxon>Pterygota</taxon>
        <taxon>Neoptera</taxon>
        <taxon>Endopterygota</taxon>
        <taxon>Coleoptera</taxon>
        <taxon>Polyphaga</taxon>
        <taxon>Cucujiformia</taxon>
        <taxon>Curculionidae</taxon>
        <taxon>Dryophthorinae</taxon>
        <taxon>Rhynchophorus</taxon>
    </lineage>
</organism>
<dbReference type="EMBL" id="JAACXV010013731">
    <property type="protein sequence ID" value="KAF7272656.1"/>
    <property type="molecule type" value="Genomic_DNA"/>
</dbReference>
<comment type="caution">
    <text evidence="2">The sequence shown here is derived from an EMBL/GenBank/DDBJ whole genome shotgun (WGS) entry which is preliminary data.</text>
</comment>
<feature type="region of interest" description="Disordered" evidence="1">
    <location>
        <begin position="1"/>
        <end position="43"/>
    </location>
</feature>
<name>A0A834M8Y5_RHYFE</name>
<evidence type="ECO:0000313" key="3">
    <source>
        <dbReference type="Proteomes" id="UP000625711"/>
    </source>
</evidence>
<evidence type="ECO:0000313" key="2">
    <source>
        <dbReference type="EMBL" id="KAF7272656.1"/>
    </source>
</evidence>
<accession>A0A834M8Y5</accession>
<dbReference type="Proteomes" id="UP000625711">
    <property type="component" value="Unassembled WGS sequence"/>
</dbReference>
<proteinExistence type="predicted"/>
<evidence type="ECO:0000256" key="1">
    <source>
        <dbReference type="SAM" id="MobiDB-lite"/>
    </source>
</evidence>